<sequence length="161" mass="17918">MSKSLNLTLKDIGKEVLQSIVYKSERIKCGGVSHHHVICYYYRRVLPPATTLTSSPSTSESERTICPLRTVAPLVSHDKSSYSVFEEWEGRRCARGVRSKGDSSPLDPTMMLGGEEPFDTESLSGPLLGVLRDQGASYLMIISSELLQRHVYQQPLQQDSS</sequence>
<evidence type="ECO:0000313" key="2">
    <source>
        <dbReference type="Proteomes" id="UP000796880"/>
    </source>
</evidence>
<proteinExistence type="predicted"/>
<keyword evidence="2" id="KW-1185">Reference proteome</keyword>
<organism evidence="1 2">
    <name type="scientific">Rhamnella rubrinervis</name>
    <dbReference type="NCBI Taxonomy" id="2594499"/>
    <lineage>
        <taxon>Eukaryota</taxon>
        <taxon>Viridiplantae</taxon>
        <taxon>Streptophyta</taxon>
        <taxon>Embryophyta</taxon>
        <taxon>Tracheophyta</taxon>
        <taxon>Spermatophyta</taxon>
        <taxon>Magnoliopsida</taxon>
        <taxon>eudicotyledons</taxon>
        <taxon>Gunneridae</taxon>
        <taxon>Pentapetalae</taxon>
        <taxon>rosids</taxon>
        <taxon>fabids</taxon>
        <taxon>Rosales</taxon>
        <taxon>Rhamnaceae</taxon>
        <taxon>rhamnoid group</taxon>
        <taxon>Rhamneae</taxon>
        <taxon>Rhamnella</taxon>
    </lineage>
</organism>
<comment type="caution">
    <text evidence="1">The sequence shown here is derived from an EMBL/GenBank/DDBJ whole genome shotgun (WGS) entry which is preliminary data.</text>
</comment>
<accession>A0A8K0GZF7</accession>
<protein>
    <submittedName>
        <fullName evidence="1">Uncharacterized protein</fullName>
    </submittedName>
</protein>
<dbReference type="EMBL" id="VOIH02000007">
    <property type="protein sequence ID" value="KAF3442876.1"/>
    <property type="molecule type" value="Genomic_DNA"/>
</dbReference>
<gene>
    <name evidence="1" type="ORF">FNV43_RR16794</name>
</gene>
<evidence type="ECO:0000313" key="1">
    <source>
        <dbReference type="EMBL" id="KAF3442876.1"/>
    </source>
</evidence>
<dbReference type="Proteomes" id="UP000796880">
    <property type="component" value="Unassembled WGS sequence"/>
</dbReference>
<dbReference type="AlphaFoldDB" id="A0A8K0GZF7"/>
<reference evidence="1" key="1">
    <citation type="submission" date="2020-03" db="EMBL/GenBank/DDBJ databases">
        <title>A high-quality chromosome-level genome assembly of a woody plant with both climbing and erect habits, Rhamnella rubrinervis.</title>
        <authorList>
            <person name="Lu Z."/>
            <person name="Yang Y."/>
            <person name="Zhu X."/>
            <person name="Sun Y."/>
        </authorList>
    </citation>
    <scope>NUCLEOTIDE SEQUENCE</scope>
    <source>
        <strain evidence="1">BYM</strain>
        <tissue evidence="1">Leaf</tissue>
    </source>
</reference>
<name>A0A8K0GZF7_9ROSA</name>